<dbReference type="Proteomes" id="UP000642920">
    <property type="component" value="Unassembled WGS sequence"/>
</dbReference>
<dbReference type="AlphaFoldDB" id="A0A937ACS0"/>
<sequence>MLFLFNMVNLRAQIEGTQFKNALIEKEAELHYIFSNAPGFSDFQHGRLVGICVDIMADFEFFLLDKYGIRTKSILHKEFVDDFPTFLMTVENAKYGSFGLSNVTMTKKRATRFQFSPPFIRNYAVMLSNNSIAELSSLTNIANEFSGLKALTVKGSTNEEQLLALKNDFYPNLEIDYVPNFNEVLNKVSEDGHYFTIIDFIYLVEAHKSNMSIKEHRVGVQKVEELAFILPMETDWNIPLNKFLTTEYKKSHSYRKIIVRHLGLEALRWLDEMDAVEAILKANK</sequence>
<evidence type="ECO:0000313" key="1">
    <source>
        <dbReference type="EMBL" id="MBL0764281.1"/>
    </source>
</evidence>
<gene>
    <name evidence="1" type="ORF">JKP34_03395</name>
</gene>
<dbReference type="EMBL" id="JAERQG010000001">
    <property type="protein sequence ID" value="MBL0764281.1"/>
    <property type="molecule type" value="Genomic_DNA"/>
</dbReference>
<dbReference type="SUPFAM" id="SSF53850">
    <property type="entry name" value="Periplasmic binding protein-like II"/>
    <property type="match status" value="1"/>
</dbReference>
<keyword evidence="2" id="KW-1185">Reference proteome</keyword>
<proteinExistence type="predicted"/>
<reference evidence="1" key="1">
    <citation type="submission" date="2021-01" db="EMBL/GenBank/DDBJ databases">
        <title>Marivirga sp. nov., isolated from intertidal surface sediments.</title>
        <authorList>
            <person name="Zhang M."/>
        </authorList>
    </citation>
    <scope>NUCLEOTIDE SEQUENCE</scope>
    <source>
        <strain evidence="1">SM1354</strain>
    </source>
</reference>
<name>A0A937ACS0_9BACT</name>
<accession>A0A937ACS0</accession>
<evidence type="ECO:0000313" key="2">
    <source>
        <dbReference type="Proteomes" id="UP000642920"/>
    </source>
</evidence>
<dbReference type="Gene3D" id="3.40.190.10">
    <property type="entry name" value="Periplasmic binding protein-like II"/>
    <property type="match status" value="2"/>
</dbReference>
<comment type="caution">
    <text evidence="1">The sequence shown here is derived from an EMBL/GenBank/DDBJ whole genome shotgun (WGS) entry which is preliminary data.</text>
</comment>
<organism evidence="1 2">
    <name type="scientific">Marivirga atlantica</name>
    <dbReference type="NCBI Taxonomy" id="1548457"/>
    <lineage>
        <taxon>Bacteria</taxon>
        <taxon>Pseudomonadati</taxon>
        <taxon>Bacteroidota</taxon>
        <taxon>Cytophagia</taxon>
        <taxon>Cytophagales</taxon>
        <taxon>Marivirgaceae</taxon>
        <taxon>Marivirga</taxon>
    </lineage>
</organism>
<protein>
    <submittedName>
        <fullName evidence="1">Transporter substrate-binding domain-containing protein</fullName>
    </submittedName>
</protein>
<dbReference type="RefSeq" id="WP_201917718.1">
    <property type="nucleotide sequence ID" value="NZ_JAERQG010000001.1"/>
</dbReference>